<keyword evidence="2" id="KW-1185">Reference proteome</keyword>
<organism evidence="1 2">
    <name type="scientific">Solanum pinnatisectum</name>
    <name type="common">tansyleaf nightshade</name>
    <dbReference type="NCBI Taxonomy" id="50273"/>
    <lineage>
        <taxon>Eukaryota</taxon>
        <taxon>Viridiplantae</taxon>
        <taxon>Streptophyta</taxon>
        <taxon>Embryophyta</taxon>
        <taxon>Tracheophyta</taxon>
        <taxon>Spermatophyta</taxon>
        <taxon>Magnoliopsida</taxon>
        <taxon>eudicotyledons</taxon>
        <taxon>Gunneridae</taxon>
        <taxon>Pentapetalae</taxon>
        <taxon>asterids</taxon>
        <taxon>lamiids</taxon>
        <taxon>Solanales</taxon>
        <taxon>Solanaceae</taxon>
        <taxon>Solanoideae</taxon>
        <taxon>Solaneae</taxon>
        <taxon>Solanum</taxon>
    </lineage>
</organism>
<reference evidence="1 2" key="1">
    <citation type="submission" date="2023-10" db="EMBL/GenBank/DDBJ databases">
        <title>Genome-Wide Identification Analysis in wild type Solanum Pinnatisectum Reveals Some Genes Defensing Phytophthora Infestans.</title>
        <authorList>
            <person name="Sun C."/>
        </authorList>
    </citation>
    <scope>NUCLEOTIDE SEQUENCE [LARGE SCALE GENOMIC DNA]</scope>
    <source>
        <strain evidence="1">LQN</strain>
        <tissue evidence="1">Leaf</tissue>
    </source>
</reference>
<protein>
    <submittedName>
        <fullName evidence="1">Uncharacterized protein</fullName>
    </submittedName>
</protein>
<proteinExistence type="predicted"/>
<sequence length="120" mass="13911">MTQSRVYHAEQVRDFYYNVEFMKDGSLNTVVGNRSFHLNEERQGEILGMNCVGIQKKLIKGDYQLLFEFVNKVVLPRSEKRIVASTANLFIMDPLCKLDLLNLPALILEHMYKMVVEKKG</sequence>
<name>A0AAV9LFG6_9SOLN</name>
<comment type="caution">
    <text evidence="1">The sequence shown here is derived from an EMBL/GenBank/DDBJ whole genome shotgun (WGS) entry which is preliminary data.</text>
</comment>
<dbReference type="AlphaFoldDB" id="A0AAV9LFG6"/>
<dbReference type="Proteomes" id="UP001311915">
    <property type="component" value="Unassembled WGS sequence"/>
</dbReference>
<accession>A0AAV9LFG6</accession>
<evidence type="ECO:0000313" key="2">
    <source>
        <dbReference type="Proteomes" id="UP001311915"/>
    </source>
</evidence>
<dbReference type="EMBL" id="JAWPEI010000006">
    <property type="protein sequence ID" value="KAK4724109.1"/>
    <property type="molecule type" value="Genomic_DNA"/>
</dbReference>
<gene>
    <name evidence="1" type="ORF">R3W88_026888</name>
</gene>
<evidence type="ECO:0000313" key="1">
    <source>
        <dbReference type="EMBL" id="KAK4724109.1"/>
    </source>
</evidence>